<organism evidence="7 8">
    <name type="scientific">Saccharospirillum mangrovi</name>
    <dbReference type="NCBI Taxonomy" id="2161747"/>
    <lineage>
        <taxon>Bacteria</taxon>
        <taxon>Pseudomonadati</taxon>
        <taxon>Pseudomonadota</taxon>
        <taxon>Gammaproteobacteria</taxon>
        <taxon>Oceanospirillales</taxon>
        <taxon>Saccharospirillaceae</taxon>
        <taxon>Saccharospirillum</taxon>
    </lineage>
</organism>
<dbReference type="GO" id="GO:0016432">
    <property type="term" value="F:tRNA-uridine aminocarboxypropyltransferase activity"/>
    <property type="evidence" value="ECO:0007669"/>
    <property type="project" value="UniProtKB-EC"/>
</dbReference>
<evidence type="ECO:0000259" key="6">
    <source>
        <dbReference type="SMART" id="SM01144"/>
    </source>
</evidence>
<gene>
    <name evidence="7" type="ORF">ACFOOG_08865</name>
</gene>
<dbReference type="Pfam" id="PF03942">
    <property type="entry name" value="DTW"/>
    <property type="match status" value="1"/>
</dbReference>
<proteinExistence type="inferred from homology"/>
<dbReference type="Proteomes" id="UP001595617">
    <property type="component" value="Unassembled WGS sequence"/>
</dbReference>
<feature type="domain" description="DTW" evidence="6">
    <location>
        <begin position="3"/>
        <end position="192"/>
    </location>
</feature>
<comment type="caution">
    <text evidence="7">The sequence shown here is derived from an EMBL/GenBank/DDBJ whole genome shotgun (WGS) entry which is preliminary data.</text>
</comment>
<dbReference type="SMART" id="SM01144">
    <property type="entry name" value="DTW"/>
    <property type="match status" value="1"/>
</dbReference>
<evidence type="ECO:0000256" key="4">
    <source>
        <dbReference type="ARBA" id="ARBA00022694"/>
    </source>
</evidence>
<accession>A0ABV7ZXQ9</accession>
<keyword evidence="4" id="KW-0819">tRNA processing</keyword>
<evidence type="ECO:0000256" key="2">
    <source>
        <dbReference type="ARBA" id="ARBA00022679"/>
    </source>
</evidence>
<dbReference type="EC" id="2.5.1.25" evidence="1"/>
<dbReference type="InterPro" id="IPR039262">
    <property type="entry name" value="DTWD2/TAPT"/>
</dbReference>
<sequence length="205" mass="23195">MAERRRCHRCDYPTGMCVCAAIEPIFIPGRCVIVQEAKERHHAKNTVRLLQLALPNLDVILSTDHGALSILQAQLAAERTAWGLVYPSANSQILDNPATPAGPLPMQWILLDGTWKKTKRLLFEHPWLTHIPTFSFANPPPSQYFIRKVPSSKALSTLESVAYLYQLTQGLSMNALLQLQHRLVEQWQQHQPVAHQPPRQTEQGK</sequence>
<evidence type="ECO:0000256" key="1">
    <source>
        <dbReference type="ARBA" id="ARBA00012386"/>
    </source>
</evidence>
<evidence type="ECO:0000313" key="7">
    <source>
        <dbReference type="EMBL" id="MFC3852940.1"/>
    </source>
</evidence>
<name>A0ABV7ZXQ9_9GAMM</name>
<dbReference type="EMBL" id="JBHRYR010000003">
    <property type="protein sequence ID" value="MFC3852940.1"/>
    <property type="molecule type" value="Genomic_DNA"/>
</dbReference>
<evidence type="ECO:0000256" key="5">
    <source>
        <dbReference type="ARBA" id="ARBA00034489"/>
    </source>
</evidence>
<keyword evidence="2 7" id="KW-0808">Transferase</keyword>
<protein>
    <recommendedName>
        <fullName evidence="1">tRNA-uridine aminocarboxypropyltransferase</fullName>
        <ecNumber evidence="1">2.5.1.25</ecNumber>
    </recommendedName>
</protein>
<dbReference type="PANTHER" id="PTHR21392">
    <property type="entry name" value="TRNA-URIDINE AMINOCARBOXYPROPYLTRANSFERASE 2"/>
    <property type="match status" value="1"/>
</dbReference>
<dbReference type="InterPro" id="IPR005636">
    <property type="entry name" value="DTW"/>
</dbReference>
<reference evidence="8" key="1">
    <citation type="journal article" date="2019" name="Int. J. Syst. Evol. Microbiol.">
        <title>The Global Catalogue of Microorganisms (GCM) 10K type strain sequencing project: providing services to taxonomists for standard genome sequencing and annotation.</title>
        <authorList>
            <consortium name="The Broad Institute Genomics Platform"/>
            <consortium name="The Broad Institute Genome Sequencing Center for Infectious Disease"/>
            <person name="Wu L."/>
            <person name="Ma J."/>
        </authorList>
    </citation>
    <scope>NUCLEOTIDE SEQUENCE [LARGE SCALE GENOMIC DNA]</scope>
    <source>
        <strain evidence="8">IBRC 10765</strain>
    </source>
</reference>
<keyword evidence="8" id="KW-1185">Reference proteome</keyword>
<dbReference type="PANTHER" id="PTHR21392:SF0">
    <property type="entry name" value="TRNA-URIDINE AMINOCARBOXYPROPYLTRANSFERASE 2"/>
    <property type="match status" value="1"/>
</dbReference>
<comment type="similarity">
    <text evidence="5">Belongs to the TDD superfamily. DTWD2 family.</text>
</comment>
<keyword evidence="3" id="KW-0949">S-adenosyl-L-methionine</keyword>
<evidence type="ECO:0000256" key="3">
    <source>
        <dbReference type="ARBA" id="ARBA00022691"/>
    </source>
</evidence>
<dbReference type="RefSeq" id="WP_380695620.1">
    <property type="nucleotide sequence ID" value="NZ_JBHRYR010000003.1"/>
</dbReference>
<evidence type="ECO:0000313" key="8">
    <source>
        <dbReference type="Proteomes" id="UP001595617"/>
    </source>
</evidence>